<keyword evidence="4" id="KW-1133">Transmembrane helix</keyword>
<evidence type="ECO:0000256" key="1">
    <source>
        <dbReference type="ARBA" id="ARBA00006865"/>
    </source>
</evidence>
<feature type="compositionally biased region" description="Basic and acidic residues" evidence="3">
    <location>
        <begin position="1010"/>
        <end position="1045"/>
    </location>
</feature>
<evidence type="ECO:0000256" key="3">
    <source>
        <dbReference type="SAM" id="MobiDB-lite"/>
    </source>
</evidence>
<dbReference type="GO" id="GO:0005975">
    <property type="term" value="P:carbohydrate metabolic process"/>
    <property type="evidence" value="ECO:0007669"/>
    <property type="project" value="InterPro"/>
</dbReference>
<accession>A0A1L3MUL3</accession>
<dbReference type="SUPFAM" id="SSF49899">
    <property type="entry name" value="Concanavalin A-like lectins/glucanases"/>
    <property type="match status" value="1"/>
</dbReference>
<proteinExistence type="inferred from homology"/>
<dbReference type="Gene3D" id="2.60.120.200">
    <property type="match status" value="1"/>
</dbReference>
<organism evidence="7 8">
    <name type="scientific">Bacillus weihaiensis</name>
    <dbReference type="NCBI Taxonomy" id="1547283"/>
    <lineage>
        <taxon>Bacteria</taxon>
        <taxon>Bacillati</taxon>
        <taxon>Bacillota</taxon>
        <taxon>Bacilli</taxon>
        <taxon>Bacillales</taxon>
        <taxon>Bacillaceae</taxon>
        <taxon>Bacillus</taxon>
    </lineage>
</organism>
<dbReference type="KEGG" id="bwh:A9C19_15435"/>
<feature type="domain" description="GH16" evidence="6">
    <location>
        <begin position="15"/>
        <end position="294"/>
    </location>
</feature>
<feature type="signal peptide" evidence="5">
    <location>
        <begin position="1"/>
        <end position="21"/>
    </location>
</feature>
<dbReference type="EMBL" id="CP016020">
    <property type="protein sequence ID" value="APH06018.1"/>
    <property type="molecule type" value="Genomic_DNA"/>
</dbReference>
<name>A0A1L3MUL3_9BACI</name>
<dbReference type="STRING" id="1547283.A9C19_15435"/>
<dbReference type="Proteomes" id="UP000181936">
    <property type="component" value="Chromosome"/>
</dbReference>
<dbReference type="PANTHER" id="PTHR10963:SF55">
    <property type="entry name" value="GLYCOSIDE HYDROLASE FAMILY 16 PROTEIN"/>
    <property type="match status" value="1"/>
</dbReference>
<dbReference type="InterPro" id="IPR050546">
    <property type="entry name" value="Glycosyl_Hydrlase_16"/>
</dbReference>
<dbReference type="InterPro" id="IPR008979">
    <property type="entry name" value="Galactose-bd-like_sf"/>
</dbReference>
<feature type="compositionally biased region" description="Low complexity" evidence="3">
    <location>
        <begin position="994"/>
        <end position="1009"/>
    </location>
</feature>
<dbReference type="PROSITE" id="PS51762">
    <property type="entry name" value="GH16_2"/>
    <property type="match status" value="1"/>
</dbReference>
<dbReference type="OrthoDB" id="9809583at2"/>
<feature type="chain" id="PRO_5012995839" description="GH16 domain-containing protein" evidence="5">
    <location>
        <begin position="22"/>
        <end position="1083"/>
    </location>
</feature>
<dbReference type="GO" id="GO:0004553">
    <property type="term" value="F:hydrolase activity, hydrolyzing O-glycosyl compounds"/>
    <property type="evidence" value="ECO:0007669"/>
    <property type="project" value="InterPro"/>
</dbReference>
<keyword evidence="4" id="KW-0812">Transmembrane</keyword>
<dbReference type="Pfam" id="PF02018">
    <property type="entry name" value="CBM_4_9"/>
    <property type="match status" value="4"/>
</dbReference>
<dbReference type="RefSeq" id="WP_072580819.1">
    <property type="nucleotide sequence ID" value="NZ_CP016020.1"/>
</dbReference>
<keyword evidence="8" id="KW-1185">Reference proteome</keyword>
<keyword evidence="2" id="KW-0378">Hydrolase</keyword>
<comment type="similarity">
    <text evidence="1">Belongs to the glycosyl hydrolase 16 family.</text>
</comment>
<protein>
    <recommendedName>
        <fullName evidence="6">GH16 domain-containing protein</fullName>
    </recommendedName>
</protein>
<evidence type="ECO:0000313" key="8">
    <source>
        <dbReference type="Proteomes" id="UP000181936"/>
    </source>
</evidence>
<evidence type="ECO:0000313" key="7">
    <source>
        <dbReference type="EMBL" id="APH06018.1"/>
    </source>
</evidence>
<dbReference type="InterPro" id="IPR013320">
    <property type="entry name" value="ConA-like_dom_sf"/>
</dbReference>
<evidence type="ECO:0000256" key="4">
    <source>
        <dbReference type="SAM" id="Phobius"/>
    </source>
</evidence>
<keyword evidence="5" id="KW-0732">Signal</keyword>
<evidence type="ECO:0000256" key="2">
    <source>
        <dbReference type="ARBA" id="ARBA00022801"/>
    </source>
</evidence>
<dbReference type="SUPFAM" id="SSF49785">
    <property type="entry name" value="Galactose-binding domain-like"/>
    <property type="match status" value="4"/>
</dbReference>
<evidence type="ECO:0000259" key="6">
    <source>
        <dbReference type="PROSITE" id="PS51762"/>
    </source>
</evidence>
<dbReference type="CDD" id="cd08023">
    <property type="entry name" value="GH16_laminarinase_like"/>
    <property type="match status" value="1"/>
</dbReference>
<feature type="transmembrane region" description="Helical" evidence="4">
    <location>
        <begin position="1058"/>
        <end position="1077"/>
    </location>
</feature>
<gene>
    <name evidence="7" type="ORF">A9C19_15435</name>
</gene>
<keyword evidence="4" id="KW-0472">Membrane</keyword>
<feature type="compositionally biased region" description="Acidic residues" evidence="3">
    <location>
        <begin position="967"/>
        <end position="980"/>
    </location>
</feature>
<feature type="region of interest" description="Disordered" evidence="3">
    <location>
        <begin position="965"/>
        <end position="1049"/>
    </location>
</feature>
<dbReference type="InterPro" id="IPR003305">
    <property type="entry name" value="CenC_carb-bd"/>
</dbReference>
<reference evidence="7 8" key="1">
    <citation type="journal article" date="2016" name="Sci. Rep.">
        <title>Complete genome sequence and transcriptomic analysis of a novel marine strain Bacillus weihaiensis reveals the mechanism of brown algae degradation.</title>
        <authorList>
            <person name="Zhu Y."/>
            <person name="Chen P."/>
            <person name="Bao Y."/>
            <person name="Men Y."/>
            <person name="Zeng Y."/>
            <person name="Yang J."/>
            <person name="Sun J."/>
            <person name="Sun Y."/>
        </authorList>
    </citation>
    <scope>NUCLEOTIDE SEQUENCE [LARGE SCALE GENOMIC DNA]</scope>
    <source>
        <strain evidence="7 8">Alg07</strain>
    </source>
</reference>
<dbReference type="AlphaFoldDB" id="A0A1L3MUL3"/>
<sequence>MKKLLAILLCVLLILPHAGMAVENAEQNQSDDWNLVWADEFDGTHIDKSKWTYDIGNWIVDGDGNGIAPGWGNNELEYYTDSAENSFIRDGKLVIKAVKEKTEDEFGSYEYTSAKLKTKGLFSKKYGKFEARIKLPEGQGYWPAFWLLPENDVYGGWAASGEIDIMEAAGAKTDEIGGTIHYGDVYPNNVYKGASYHFPEGESITDFHTYSIEWEPGEIRWYVDGNLYQTLDNWYSKSKNNAANYSFPAPFDQEFYMILNLAVGGWYGGNPDQSTSFPGEMEIDYVRVYELEGRDYQTPVEPNVEKVELPPHAKQPLEDGNFIYDRQYEKGFTKVIEEDEALDSTYWNFVQLPSFGGKGQISATQLNDQTFAKVDIENPGNALWSLQKIQQIPAATGATYKVSFDAKSTSTRNMKVKVSGGADRGWTKYSNEEAIELTSTLKTYSFTFDMTHETDLAARLEFNMGANGTSPIWIGNVKVEDITGQQDHDVLKEPLPDGNHIYNGTFDQGKIDRMTYWDFLSEGNAEALGSVNEEIRNFKATIINGGETSSDIKLKQSGIQFAKGNTYKLTFKAKSDQSRSLEVDIRGKDGLQSYHLDSVNLTTEMEEKTVEFLIPESYEDSEGQLIFYLGGNQGDIFIDDVTLLNTDRKLVAPEVLNGEFTENLDGWTPYVHFDANAQISHENGEAKASITNQGNEEWSVILEQKGLKFSEGEEYVISFDIRSTLNRKIIFSLENNEYKRYLSETVDVTEEMENVQYKLVMPENDTLNLKFQMGKYGGVPHDLYIDHVKIALAEEETQEDPPTSEEEMTPELDNGTFDEGLKHWNQWWGDQWSGLAQGNATIDDGTLVVDLLKTGATSYSPQIFQKGIQFKQGETYKVSFDGKVDEARKLNVNIGKELAEDPWFVPFAPSKTFDLTNEMTTYSYTFEMTEQSFDDGKLVFELGNIEGGNTATKIYLDNISIEPAIASEEDVPTEEDESTEEEIKDKEQDDDAMNNEGDNSDSSNEFSSDNENHPATSEEKESLSPTSDDSKNGSDEVPAYDKVEGDGENQLPQTATRMFERLLVGILICGIGGFLLVKKRRMN</sequence>
<dbReference type="InterPro" id="IPR000757">
    <property type="entry name" value="Beta-glucanase-like"/>
</dbReference>
<evidence type="ECO:0000256" key="5">
    <source>
        <dbReference type="SAM" id="SignalP"/>
    </source>
</evidence>
<dbReference type="PANTHER" id="PTHR10963">
    <property type="entry name" value="GLYCOSYL HYDROLASE-RELATED"/>
    <property type="match status" value="1"/>
</dbReference>
<dbReference type="Gene3D" id="2.60.120.260">
    <property type="entry name" value="Galactose-binding domain-like"/>
    <property type="match status" value="4"/>
</dbReference>
<dbReference type="Pfam" id="PF00722">
    <property type="entry name" value="Glyco_hydro_16"/>
    <property type="match status" value="1"/>
</dbReference>